<keyword evidence="2" id="KW-1185">Reference proteome</keyword>
<organism evidence="1 2">
    <name type="scientific">Sphaeroforma arctica JP610</name>
    <dbReference type="NCBI Taxonomy" id="667725"/>
    <lineage>
        <taxon>Eukaryota</taxon>
        <taxon>Ichthyosporea</taxon>
        <taxon>Ichthyophonida</taxon>
        <taxon>Sphaeroforma</taxon>
    </lineage>
</organism>
<dbReference type="GeneID" id="25915246"/>
<sequence>MKAGRVMYSGRIMDVMGHFESAGVKVDRKANPADFVVDLTQYADEVNPYFITDGPDMDDTIRTEDEPSKEVAIASNIDLPPSQHRDCLEVFYCNSPSCQEYV</sequence>
<evidence type="ECO:0000313" key="1">
    <source>
        <dbReference type="EMBL" id="KNC72698.1"/>
    </source>
</evidence>
<gene>
    <name evidence="1" type="ORF">SARC_14742</name>
</gene>
<dbReference type="EMBL" id="KQ246638">
    <property type="protein sequence ID" value="KNC72698.1"/>
    <property type="molecule type" value="Genomic_DNA"/>
</dbReference>
<reference evidence="1 2" key="1">
    <citation type="submission" date="2011-02" db="EMBL/GenBank/DDBJ databases">
        <title>The Genome Sequence of Sphaeroforma arctica JP610.</title>
        <authorList>
            <consortium name="The Broad Institute Genome Sequencing Platform"/>
            <person name="Russ C."/>
            <person name="Cuomo C."/>
            <person name="Young S.K."/>
            <person name="Zeng Q."/>
            <person name="Gargeya S."/>
            <person name="Alvarado L."/>
            <person name="Berlin A."/>
            <person name="Chapman S.B."/>
            <person name="Chen Z."/>
            <person name="Freedman E."/>
            <person name="Gellesch M."/>
            <person name="Goldberg J."/>
            <person name="Griggs A."/>
            <person name="Gujja S."/>
            <person name="Heilman E."/>
            <person name="Heiman D."/>
            <person name="Howarth C."/>
            <person name="Mehta T."/>
            <person name="Neiman D."/>
            <person name="Pearson M."/>
            <person name="Roberts A."/>
            <person name="Saif S."/>
            <person name="Shea T."/>
            <person name="Shenoy N."/>
            <person name="Sisk P."/>
            <person name="Stolte C."/>
            <person name="Sykes S."/>
            <person name="White J."/>
            <person name="Yandava C."/>
            <person name="Burger G."/>
            <person name="Gray M.W."/>
            <person name="Holland P.W.H."/>
            <person name="King N."/>
            <person name="Lang F.B.F."/>
            <person name="Roger A.J."/>
            <person name="Ruiz-Trillo I."/>
            <person name="Haas B."/>
            <person name="Nusbaum C."/>
            <person name="Birren B."/>
        </authorList>
    </citation>
    <scope>NUCLEOTIDE SEQUENCE [LARGE SCALE GENOMIC DNA]</scope>
    <source>
        <strain evidence="1 2">JP610</strain>
    </source>
</reference>
<accession>A0A0L0F9B2</accession>
<dbReference type="Proteomes" id="UP000054560">
    <property type="component" value="Unassembled WGS sequence"/>
</dbReference>
<evidence type="ECO:0000313" key="2">
    <source>
        <dbReference type="Proteomes" id="UP000054560"/>
    </source>
</evidence>
<protein>
    <submittedName>
        <fullName evidence="1">Uncharacterized protein</fullName>
    </submittedName>
</protein>
<dbReference type="RefSeq" id="XP_014146600.1">
    <property type="nucleotide sequence ID" value="XM_014291125.1"/>
</dbReference>
<proteinExistence type="predicted"/>
<dbReference type="AlphaFoldDB" id="A0A0L0F9B2"/>
<name>A0A0L0F9B2_9EUKA</name>